<evidence type="ECO:0000256" key="1">
    <source>
        <dbReference type="SAM" id="MobiDB-lite"/>
    </source>
</evidence>
<gene>
    <name evidence="2" type="ORF">E2562_023707</name>
</gene>
<reference evidence="2 3" key="1">
    <citation type="submission" date="2019-11" db="EMBL/GenBank/DDBJ databases">
        <title>Whole genome sequence of Oryza granulata.</title>
        <authorList>
            <person name="Li W."/>
        </authorList>
    </citation>
    <scope>NUCLEOTIDE SEQUENCE [LARGE SCALE GENOMIC DNA]</scope>
    <source>
        <strain evidence="3">cv. Menghai</strain>
        <tissue evidence="2">Leaf</tissue>
    </source>
</reference>
<dbReference type="EMBL" id="SPHZ02000012">
    <property type="protein sequence ID" value="KAF0889420.1"/>
    <property type="molecule type" value="Genomic_DNA"/>
</dbReference>
<dbReference type="Proteomes" id="UP000479710">
    <property type="component" value="Unassembled WGS sequence"/>
</dbReference>
<comment type="caution">
    <text evidence="2">The sequence shown here is derived from an EMBL/GenBank/DDBJ whole genome shotgun (WGS) entry which is preliminary data.</text>
</comment>
<accession>A0A6G1BNA9</accession>
<keyword evidence="3" id="KW-1185">Reference proteome</keyword>
<protein>
    <submittedName>
        <fullName evidence="2">Uncharacterized protein</fullName>
    </submittedName>
</protein>
<name>A0A6G1BNA9_9ORYZ</name>
<organism evidence="2 3">
    <name type="scientific">Oryza meyeriana var. granulata</name>
    <dbReference type="NCBI Taxonomy" id="110450"/>
    <lineage>
        <taxon>Eukaryota</taxon>
        <taxon>Viridiplantae</taxon>
        <taxon>Streptophyta</taxon>
        <taxon>Embryophyta</taxon>
        <taxon>Tracheophyta</taxon>
        <taxon>Spermatophyta</taxon>
        <taxon>Magnoliopsida</taxon>
        <taxon>Liliopsida</taxon>
        <taxon>Poales</taxon>
        <taxon>Poaceae</taxon>
        <taxon>BOP clade</taxon>
        <taxon>Oryzoideae</taxon>
        <taxon>Oryzeae</taxon>
        <taxon>Oryzinae</taxon>
        <taxon>Oryza</taxon>
        <taxon>Oryza meyeriana</taxon>
    </lineage>
</organism>
<proteinExistence type="predicted"/>
<feature type="region of interest" description="Disordered" evidence="1">
    <location>
        <begin position="1"/>
        <end position="21"/>
    </location>
</feature>
<sequence length="75" mass="7899">MAAHDAAAARGTGTFESAPRAGDQALHDALNARGVKTKCLPWLSMGHKYVAGGNYDIELDDGRSPLELTGHSTFT</sequence>
<evidence type="ECO:0000313" key="3">
    <source>
        <dbReference type="Proteomes" id="UP000479710"/>
    </source>
</evidence>
<evidence type="ECO:0000313" key="2">
    <source>
        <dbReference type="EMBL" id="KAF0889420.1"/>
    </source>
</evidence>
<dbReference type="AlphaFoldDB" id="A0A6G1BNA9"/>